<dbReference type="Gene3D" id="1.10.510.10">
    <property type="entry name" value="Transferase(Phosphotransferase) domain 1"/>
    <property type="match status" value="1"/>
</dbReference>
<dbReference type="InterPro" id="IPR011009">
    <property type="entry name" value="Kinase-like_dom_sf"/>
</dbReference>
<dbReference type="PROSITE" id="PS00109">
    <property type="entry name" value="PROTEIN_KINASE_TYR"/>
    <property type="match status" value="1"/>
</dbReference>
<feature type="binding site" evidence="6">
    <location>
        <position position="122"/>
    </location>
    <ligand>
        <name>ATP</name>
        <dbReference type="ChEBI" id="CHEBI:30616"/>
    </ligand>
</feature>
<protein>
    <recommendedName>
        <fullName evidence="8">Protein kinase domain-containing protein</fullName>
    </recommendedName>
</protein>
<keyword evidence="3 6" id="KW-0547">Nucleotide-binding</keyword>
<keyword evidence="10" id="KW-1185">Reference proteome</keyword>
<dbReference type="GO" id="GO:0005524">
    <property type="term" value="F:ATP binding"/>
    <property type="evidence" value="ECO:0007669"/>
    <property type="project" value="UniProtKB-UniRule"/>
</dbReference>
<dbReference type="PANTHER" id="PTHR47983">
    <property type="entry name" value="PTO-INTERACTING PROTEIN 1-LIKE"/>
    <property type="match status" value="1"/>
</dbReference>
<accession>A0AAP0P394</accession>
<feature type="domain" description="Protein kinase" evidence="8">
    <location>
        <begin position="1"/>
        <end position="203"/>
    </location>
</feature>
<evidence type="ECO:0000256" key="6">
    <source>
        <dbReference type="PROSITE-ProRule" id="PRU10141"/>
    </source>
</evidence>
<keyword evidence="1" id="KW-0597">Phosphoprotein</keyword>
<dbReference type="PROSITE" id="PS50011">
    <property type="entry name" value="PROTEIN_KINASE_DOM"/>
    <property type="match status" value="1"/>
</dbReference>
<keyword evidence="5 6" id="KW-0067">ATP-binding</keyword>
<evidence type="ECO:0000256" key="2">
    <source>
        <dbReference type="ARBA" id="ARBA00022679"/>
    </source>
</evidence>
<name>A0AAP0P394_9MAGN</name>
<dbReference type="InterPro" id="IPR017441">
    <property type="entry name" value="Protein_kinase_ATP_BS"/>
</dbReference>
<evidence type="ECO:0000256" key="5">
    <source>
        <dbReference type="ARBA" id="ARBA00022840"/>
    </source>
</evidence>
<dbReference type="AlphaFoldDB" id="A0AAP0P394"/>
<evidence type="ECO:0000313" key="9">
    <source>
        <dbReference type="EMBL" id="KAK9128529.1"/>
    </source>
</evidence>
<dbReference type="PANTHER" id="PTHR47983:SF16">
    <property type="entry name" value="OS02G0565500 PROTEIN"/>
    <property type="match status" value="1"/>
</dbReference>
<dbReference type="InterPro" id="IPR008266">
    <property type="entry name" value="Tyr_kinase_AS"/>
</dbReference>
<gene>
    <name evidence="9" type="ORF">Syun_017326</name>
</gene>
<evidence type="ECO:0000256" key="3">
    <source>
        <dbReference type="ARBA" id="ARBA00022741"/>
    </source>
</evidence>
<proteinExistence type="predicted"/>
<dbReference type="Pfam" id="PF00069">
    <property type="entry name" value="Pkinase"/>
    <property type="match status" value="1"/>
</dbReference>
<evidence type="ECO:0000313" key="10">
    <source>
        <dbReference type="Proteomes" id="UP001420932"/>
    </source>
</evidence>
<dbReference type="InterPro" id="IPR000719">
    <property type="entry name" value="Prot_kinase_dom"/>
</dbReference>
<dbReference type="Proteomes" id="UP001420932">
    <property type="component" value="Unassembled WGS sequence"/>
</dbReference>
<evidence type="ECO:0000259" key="8">
    <source>
        <dbReference type="PROSITE" id="PS50011"/>
    </source>
</evidence>
<sequence>MFESNPSVLHCLVGVCLDISRTDRLAIIYDFAERNRAKIEYRELRKRKPKSRGSMREDVRPSNAAKSKAPQKVLPIETPTLSLDELNKLTGNFGQKALVGEGSYGRVFRAILSDGRPASIKKFDSSDPDFDFVANGAARGLEYLHEKVQPPIVHRDVRYSNVLLFDDFLEKMADFSLTDQSSDSTSRLHSTRALGTFGYHAPE</sequence>
<evidence type="ECO:0000256" key="4">
    <source>
        <dbReference type="ARBA" id="ARBA00022777"/>
    </source>
</evidence>
<evidence type="ECO:0000256" key="1">
    <source>
        <dbReference type="ARBA" id="ARBA00022553"/>
    </source>
</evidence>
<evidence type="ECO:0000256" key="7">
    <source>
        <dbReference type="SAM" id="MobiDB-lite"/>
    </source>
</evidence>
<dbReference type="SUPFAM" id="SSF56112">
    <property type="entry name" value="Protein kinase-like (PK-like)"/>
    <property type="match status" value="1"/>
</dbReference>
<organism evidence="9 10">
    <name type="scientific">Stephania yunnanensis</name>
    <dbReference type="NCBI Taxonomy" id="152371"/>
    <lineage>
        <taxon>Eukaryota</taxon>
        <taxon>Viridiplantae</taxon>
        <taxon>Streptophyta</taxon>
        <taxon>Embryophyta</taxon>
        <taxon>Tracheophyta</taxon>
        <taxon>Spermatophyta</taxon>
        <taxon>Magnoliopsida</taxon>
        <taxon>Ranunculales</taxon>
        <taxon>Menispermaceae</taxon>
        <taxon>Menispermoideae</taxon>
        <taxon>Cissampelideae</taxon>
        <taxon>Stephania</taxon>
    </lineage>
</organism>
<dbReference type="GO" id="GO:0004672">
    <property type="term" value="F:protein kinase activity"/>
    <property type="evidence" value="ECO:0007669"/>
    <property type="project" value="InterPro"/>
</dbReference>
<feature type="region of interest" description="Disordered" evidence="7">
    <location>
        <begin position="45"/>
        <end position="71"/>
    </location>
</feature>
<reference evidence="9 10" key="1">
    <citation type="submission" date="2024-01" db="EMBL/GenBank/DDBJ databases">
        <title>Genome assemblies of Stephania.</title>
        <authorList>
            <person name="Yang L."/>
        </authorList>
    </citation>
    <scope>NUCLEOTIDE SEQUENCE [LARGE SCALE GENOMIC DNA]</scope>
    <source>
        <strain evidence="9">YNDBR</strain>
        <tissue evidence="9">Leaf</tissue>
    </source>
</reference>
<keyword evidence="2" id="KW-0808">Transferase</keyword>
<dbReference type="EMBL" id="JBBNAF010000007">
    <property type="protein sequence ID" value="KAK9128529.1"/>
    <property type="molecule type" value="Genomic_DNA"/>
</dbReference>
<comment type="caution">
    <text evidence="9">The sequence shown here is derived from an EMBL/GenBank/DDBJ whole genome shotgun (WGS) entry which is preliminary data.</text>
</comment>
<keyword evidence="4" id="KW-0418">Kinase</keyword>
<dbReference type="InterPro" id="IPR052101">
    <property type="entry name" value="Plant_StressResp_Kinase"/>
</dbReference>
<dbReference type="PROSITE" id="PS00107">
    <property type="entry name" value="PROTEIN_KINASE_ATP"/>
    <property type="match status" value="1"/>
</dbReference>